<feature type="domain" description="GAR" evidence="5">
    <location>
        <begin position="900"/>
        <end position="975"/>
    </location>
</feature>
<feature type="region of interest" description="Disordered" evidence="4">
    <location>
        <begin position="990"/>
        <end position="1065"/>
    </location>
</feature>
<keyword evidence="2" id="KW-0963">Cytoplasm</keyword>
<keyword evidence="7" id="KW-1185">Reference proteome</keyword>
<feature type="region of interest" description="Disordered" evidence="4">
    <location>
        <begin position="861"/>
        <end position="905"/>
    </location>
</feature>
<reference evidence="6" key="1">
    <citation type="submission" date="2021-03" db="EMBL/GenBank/DDBJ databases">
        <authorList>
            <person name="Tagirdzhanova G."/>
        </authorList>
    </citation>
    <scope>NUCLEOTIDE SEQUENCE</scope>
</reference>
<feature type="compositionally biased region" description="Low complexity" evidence="4">
    <location>
        <begin position="726"/>
        <end position="735"/>
    </location>
</feature>
<protein>
    <recommendedName>
        <fullName evidence="5">GAR domain-containing protein</fullName>
    </recommendedName>
</protein>
<feature type="compositionally biased region" description="Polar residues" evidence="4">
    <location>
        <begin position="596"/>
        <end position="617"/>
    </location>
</feature>
<dbReference type="Gene3D" id="3.30.920.20">
    <property type="entry name" value="Gas2-like domain"/>
    <property type="match status" value="1"/>
</dbReference>
<evidence type="ECO:0000313" key="7">
    <source>
        <dbReference type="Proteomes" id="UP000664521"/>
    </source>
</evidence>
<feature type="region of interest" description="Disordered" evidence="4">
    <location>
        <begin position="775"/>
        <end position="840"/>
    </location>
</feature>
<evidence type="ECO:0000259" key="5">
    <source>
        <dbReference type="PROSITE" id="PS51460"/>
    </source>
</evidence>
<feature type="compositionally biased region" description="Low complexity" evidence="4">
    <location>
        <begin position="991"/>
        <end position="1009"/>
    </location>
</feature>
<dbReference type="Pfam" id="PF02187">
    <property type="entry name" value="GAS2"/>
    <property type="match status" value="1"/>
</dbReference>
<dbReference type="PROSITE" id="PS51460">
    <property type="entry name" value="GAR"/>
    <property type="match status" value="1"/>
</dbReference>
<dbReference type="OrthoDB" id="5409589at2759"/>
<feature type="compositionally biased region" description="Polar residues" evidence="4">
    <location>
        <begin position="699"/>
        <end position="712"/>
    </location>
</feature>
<evidence type="ECO:0000256" key="1">
    <source>
        <dbReference type="ARBA" id="ARBA00004245"/>
    </source>
</evidence>
<dbReference type="EMBL" id="CAJPDS010000010">
    <property type="protein sequence ID" value="CAF9911327.1"/>
    <property type="molecule type" value="Genomic_DNA"/>
</dbReference>
<accession>A0A8H3EW09</accession>
<feature type="compositionally biased region" description="Low complexity" evidence="4">
    <location>
        <begin position="565"/>
        <end position="574"/>
    </location>
</feature>
<dbReference type="SUPFAM" id="SSF143575">
    <property type="entry name" value="GAS2 domain-like"/>
    <property type="match status" value="1"/>
</dbReference>
<evidence type="ECO:0000256" key="4">
    <source>
        <dbReference type="SAM" id="MobiDB-lite"/>
    </source>
</evidence>
<feature type="compositionally biased region" description="Basic and acidic residues" evidence="4">
    <location>
        <begin position="821"/>
        <end position="830"/>
    </location>
</feature>
<comment type="subcellular location">
    <subcellularLocation>
        <location evidence="1">Cytoplasm</location>
        <location evidence="1">Cytoskeleton</location>
    </subcellularLocation>
</comment>
<evidence type="ECO:0000313" key="6">
    <source>
        <dbReference type="EMBL" id="CAF9911327.1"/>
    </source>
</evidence>
<name>A0A8H3EW09_9LECA</name>
<organism evidence="6 7">
    <name type="scientific">Heterodermia speciosa</name>
    <dbReference type="NCBI Taxonomy" id="116794"/>
    <lineage>
        <taxon>Eukaryota</taxon>
        <taxon>Fungi</taxon>
        <taxon>Dikarya</taxon>
        <taxon>Ascomycota</taxon>
        <taxon>Pezizomycotina</taxon>
        <taxon>Lecanoromycetes</taxon>
        <taxon>OSLEUM clade</taxon>
        <taxon>Lecanoromycetidae</taxon>
        <taxon>Caliciales</taxon>
        <taxon>Physciaceae</taxon>
        <taxon>Heterodermia</taxon>
    </lineage>
</organism>
<feature type="compositionally biased region" description="Polar residues" evidence="4">
    <location>
        <begin position="635"/>
        <end position="651"/>
    </location>
</feature>
<proteinExistence type="predicted"/>
<feature type="region of interest" description="Disordered" evidence="4">
    <location>
        <begin position="596"/>
        <end position="662"/>
    </location>
</feature>
<keyword evidence="3" id="KW-0206">Cytoskeleton</keyword>
<evidence type="ECO:0000256" key="2">
    <source>
        <dbReference type="ARBA" id="ARBA00022490"/>
    </source>
</evidence>
<dbReference type="GO" id="GO:0005856">
    <property type="term" value="C:cytoskeleton"/>
    <property type="evidence" value="ECO:0007669"/>
    <property type="project" value="UniProtKB-SubCell"/>
</dbReference>
<sequence length="1113" mass="121272">MDPTILDPTTRFVRPDQTISRSPSHSPARRQRFISHELDPLLANLSPSSTLEALQSTSAVSAAVGTHKRALLDSVALVSTLDRAWGIKAALAGKKVREWYKELVAWPWPTASEGSGNGFEPFLAVRSEGDAAQDVAAERDPGIDARKKTEFWGHLPAHLVQECEDRIEAIRDDMETLEIEELKEHVRVSHHLPSRRPSVYDHHESNDVTVHGHMDDFTAIVTATIMQTLPHLARLNSLLSTWSTRLAVLRQVPGFLDCLEKAQTALEAAWEVVRPLKMEPLGNATGVNRDTFSTIRDVLEKRVSELGRRLDYMLDALEGREDTLPDHWIDTMEDLETDLGTWIVETENQILDNEILLESSRNKLRATAGGSETPPQSHVDVPNQHGSLSKPSSGVAFDMEIYENGRIDNAANPHRPSEHAGIEDGAEDEGVLRLWDPSEPQLGEVSQKIPLNSYQLQSDGIGELSSRLERVVVSQSPSPADLDISQASYFPKFSTERERLEGSDHGSLEAYAPEATRKSSDVNMGVVSRGQTASRPTPLILKQPRDSLTSNAASEFSSDISFPGSSTSDCFSDMSSPEIQQACRAEYFGAPIEVTTPSLSQRDPISPTDTISRQSSQRTERGSRRSLSMDFLSGGITSPTSQRSRASTFIPESTIPENGGLADPWLISGNGSICHQRGRSASMQSLSIIPRNEVQNVTIKKSGSQSTVSTTPPKYESISDASQVNLSDLQQSSLHSDYERSTLDGTSLKNDEAPRPNFSPFAVSKNHVAQSVPLQQQKEVPKTPAHSTESPVPAKPRHRFETTTDLGAGSTPVKIRKRRKSETSPHKADSRVSSPTKNDTEQLEARISSILTQIPAHIRLTSGPEVDAPEVRAATPDPSTPIPRSKTAPRLSRAQTTTPSPLPAMTLAPAHLKNTRSRAHGDPEIKLYHLHQSGKEAPIKLFVRLVGEGGERVMVRIGGGWADLGEYLKEYANHHGKRSVSDSRFAIQGLPSSPFTSSPATANTSAPGSRPGSSDGLAATQQIPHLKDFETPPGSVEASRPGSAHSWKADESSLGGAGPRKKFVEVSPSKQAWVDGMMDQARNAAAEKKGDLGDLGKVGSTRRVFLRSKTTGM</sequence>
<comment type="caution">
    <text evidence="6">The sequence shown here is derived from an EMBL/GenBank/DDBJ whole genome shotgun (WGS) entry which is preliminary data.</text>
</comment>
<dbReference type="Proteomes" id="UP000664521">
    <property type="component" value="Unassembled WGS sequence"/>
</dbReference>
<dbReference type="InterPro" id="IPR003108">
    <property type="entry name" value="GAR_dom"/>
</dbReference>
<feature type="region of interest" description="Disordered" evidence="4">
    <location>
        <begin position="543"/>
        <end position="574"/>
    </location>
</feature>
<dbReference type="AlphaFoldDB" id="A0A8H3EW09"/>
<feature type="region of interest" description="Disordered" evidence="4">
    <location>
        <begin position="364"/>
        <end position="393"/>
    </location>
</feature>
<evidence type="ECO:0000256" key="3">
    <source>
        <dbReference type="ARBA" id="ARBA00023212"/>
    </source>
</evidence>
<dbReference type="InterPro" id="IPR036534">
    <property type="entry name" value="GAR_dom_sf"/>
</dbReference>
<dbReference type="GO" id="GO:0008017">
    <property type="term" value="F:microtubule binding"/>
    <property type="evidence" value="ECO:0007669"/>
    <property type="project" value="InterPro"/>
</dbReference>
<feature type="compositionally biased region" description="Polar residues" evidence="4">
    <location>
        <begin position="546"/>
        <end position="564"/>
    </location>
</feature>
<feature type="region of interest" description="Disordered" evidence="4">
    <location>
        <begin position="699"/>
        <end position="761"/>
    </location>
</feature>
<gene>
    <name evidence="6" type="ORF">HETSPECPRED_000301</name>
</gene>